<gene>
    <name evidence="3" type="primary">ybgC</name>
    <name evidence="3" type="ORF">O4H49_08495</name>
</gene>
<accession>A0ABT4LI92</accession>
<evidence type="ECO:0000256" key="2">
    <source>
        <dbReference type="ARBA" id="ARBA00022801"/>
    </source>
</evidence>
<dbReference type="SUPFAM" id="SSF54637">
    <property type="entry name" value="Thioesterase/thiol ester dehydrase-isomerase"/>
    <property type="match status" value="1"/>
</dbReference>
<dbReference type="Proteomes" id="UP001069802">
    <property type="component" value="Unassembled WGS sequence"/>
</dbReference>
<organism evidence="3 4">
    <name type="scientific">Kiloniella laminariae</name>
    <dbReference type="NCBI Taxonomy" id="454162"/>
    <lineage>
        <taxon>Bacteria</taxon>
        <taxon>Pseudomonadati</taxon>
        <taxon>Pseudomonadota</taxon>
        <taxon>Alphaproteobacteria</taxon>
        <taxon>Rhodospirillales</taxon>
        <taxon>Kiloniellaceae</taxon>
        <taxon>Kiloniella</taxon>
    </lineage>
</organism>
<dbReference type="NCBIfam" id="TIGR00051">
    <property type="entry name" value="YbgC/FadM family acyl-CoA thioesterase"/>
    <property type="match status" value="1"/>
</dbReference>
<sequence>MSVKQICDLPPSGLIEKGIHHFPVRVYYEDTDNAKIVYHANYLKFAERARTEILRLVGLEQTELSKRFGLFFAVKDCFVTFARPARLDDLLVVRSRITVIRGASLSFEQVIMFGDAEIARCDIRIACVDERGGPARIPAEVRQAFTSILGF</sequence>
<dbReference type="PANTHER" id="PTHR31793:SF37">
    <property type="entry name" value="ACYL-COA THIOESTER HYDROLASE YBGC"/>
    <property type="match status" value="1"/>
</dbReference>
<keyword evidence="4" id="KW-1185">Reference proteome</keyword>
<dbReference type="InterPro" id="IPR050563">
    <property type="entry name" value="4-hydroxybenzoyl-CoA_TE"/>
</dbReference>
<protein>
    <submittedName>
        <fullName evidence="3">Tol-pal system-associated acyl-CoA thioesterase</fullName>
    </submittedName>
</protein>
<dbReference type="NCBIfam" id="TIGR02799">
    <property type="entry name" value="thio_ybgC"/>
    <property type="match status" value="1"/>
</dbReference>
<reference evidence="3" key="1">
    <citation type="submission" date="2022-12" db="EMBL/GenBank/DDBJ databases">
        <title>Bacterial isolates from different developmental stages of Nematostella vectensis.</title>
        <authorList>
            <person name="Fraune S."/>
        </authorList>
    </citation>
    <scope>NUCLEOTIDE SEQUENCE</scope>
    <source>
        <strain evidence="3">G21630-S1</strain>
    </source>
</reference>
<evidence type="ECO:0000313" key="4">
    <source>
        <dbReference type="Proteomes" id="UP001069802"/>
    </source>
</evidence>
<dbReference type="PANTHER" id="PTHR31793">
    <property type="entry name" value="4-HYDROXYBENZOYL-COA THIOESTERASE FAMILY MEMBER"/>
    <property type="match status" value="1"/>
</dbReference>
<dbReference type="EMBL" id="JAPWGY010000002">
    <property type="protein sequence ID" value="MCZ4280813.1"/>
    <property type="molecule type" value="Genomic_DNA"/>
</dbReference>
<comment type="similarity">
    <text evidence="1">Belongs to the 4-hydroxybenzoyl-CoA thioesterase family.</text>
</comment>
<dbReference type="RefSeq" id="WP_269422991.1">
    <property type="nucleotide sequence ID" value="NZ_JAPWGY010000002.1"/>
</dbReference>
<evidence type="ECO:0000313" key="3">
    <source>
        <dbReference type="EMBL" id="MCZ4280813.1"/>
    </source>
</evidence>
<keyword evidence="2" id="KW-0378">Hydrolase</keyword>
<name>A0ABT4LI92_9PROT</name>
<evidence type="ECO:0000256" key="1">
    <source>
        <dbReference type="ARBA" id="ARBA00005953"/>
    </source>
</evidence>
<dbReference type="CDD" id="cd00586">
    <property type="entry name" value="4HBT"/>
    <property type="match status" value="1"/>
</dbReference>
<dbReference type="Gene3D" id="3.10.129.10">
    <property type="entry name" value="Hotdog Thioesterase"/>
    <property type="match status" value="1"/>
</dbReference>
<dbReference type="InterPro" id="IPR014166">
    <property type="entry name" value="Tol-Pal_acyl-CoA_thioesterase"/>
</dbReference>
<dbReference type="InterPro" id="IPR029069">
    <property type="entry name" value="HotDog_dom_sf"/>
</dbReference>
<dbReference type="Pfam" id="PF13279">
    <property type="entry name" value="4HBT_2"/>
    <property type="match status" value="1"/>
</dbReference>
<proteinExistence type="inferred from homology"/>
<dbReference type="InterPro" id="IPR006684">
    <property type="entry name" value="YbgC/YbaW"/>
</dbReference>
<dbReference type="PIRSF" id="PIRSF003230">
    <property type="entry name" value="YbgC"/>
    <property type="match status" value="1"/>
</dbReference>
<comment type="caution">
    <text evidence="3">The sequence shown here is derived from an EMBL/GenBank/DDBJ whole genome shotgun (WGS) entry which is preliminary data.</text>
</comment>